<evidence type="ECO:0000256" key="1">
    <source>
        <dbReference type="SAM" id="SignalP"/>
    </source>
</evidence>
<keyword evidence="1" id="KW-0732">Signal</keyword>
<dbReference type="Proteomes" id="UP001232148">
    <property type="component" value="Unassembled WGS sequence"/>
</dbReference>
<gene>
    <name evidence="2" type="ORF">LX32DRAFT_492526</name>
</gene>
<accession>A0AAD9H3V4</accession>
<comment type="caution">
    <text evidence="2">The sequence shown here is derived from an EMBL/GenBank/DDBJ whole genome shotgun (WGS) entry which is preliminary data.</text>
</comment>
<name>A0AAD9H3V4_9PEZI</name>
<protein>
    <submittedName>
        <fullName evidence="2">Uncharacterized protein</fullName>
    </submittedName>
</protein>
<reference evidence="2" key="1">
    <citation type="submission" date="2021-06" db="EMBL/GenBank/DDBJ databases">
        <title>Comparative genomics, transcriptomics and evolutionary studies reveal genomic signatures of adaptation to plant cell wall in hemibiotrophic fungi.</title>
        <authorList>
            <consortium name="DOE Joint Genome Institute"/>
            <person name="Baroncelli R."/>
            <person name="Diaz J.F."/>
            <person name="Benocci T."/>
            <person name="Peng M."/>
            <person name="Battaglia E."/>
            <person name="Haridas S."/>
            <person name="Andreopoulos W."/>
            <person name="Labutti K."/>
            <person name="Pangilinan J."/>
            <person name="Floch G.L."/>
            <person name="Makela M.R."/>
            <person name="Henrissat B."/>
            <person name="Grigoriev I.V."/>
            <person name="Crouch J.A."/>
            <person name="De Vries R.P."/>
            <person name="Sukno S.A."/>
            <person name="Thon M.R."/>
        </authorList>
    </citation>
    <scope>NUCLEOTIDE SEQUENCE</scope>
    <source>
        <strain evidence="2">MAFF235873</strain>
    </source>
</reference>
<evidence type="ECO:0000313" key="2">
    <source>
        <dbReference type="EMBL" id="KAK2021700.1"/>
    </source>
</evidence>
<proteinExistence type="predicted"/>
<feature type="chain" id="PRO_5042099445" evidence="1">
    <location>
        <begin position="21"/>
        <end position="61"/>
    </location>
</feature>
<sequence length="61" mass="7184">MHSTSRLLLLLWSLLSSTLAAPTAKGLRYDKDIYTVERHGDAYHVYTPYYERQYHRPITTL</sequence>
<feature type="signal peptide" evidence="1">
    <location>
        <begin position="1"/>
        <end position="20"/>
    </location>
</feature>
<organism evidence="2 3">
    <name type="scientific">Colletotrichum zoysiae</name>
    <dbReference type="NCBI Taxonomy" id="1216348"/>
    <lineage>
        <taxon>Eukaryota</taxon>
        <taxon>Fungi</taxon>
        <taxon>Dikarya</taxon>
        <taxon>Ascomycota</taxon>
        <taxon>Pezizomycotina</taxon>
        <taxon>Sordariomycetes</taxon>
        <taxon>Hypocreomycetidae</taxon>
        <taxon>Glomerellales</taxon>
        <taxon>Glomerellaceae</taxon>
        <taxon>Colletotrichum</taxon>
        <taxon>Colletotrichum graminicola species complex</taxon>
    </lineage>
</organism>
<dbReference type="EMBL" id="MU843085">
    <property type="protein sequence ID" value="KAK2021700.1"/>
    <property type="molecule type" value="Genomic_DNA"/>
</dbReference>
<evidence type="ECO:0000313" key="3">
    <source>
        <dbReference type="Proteomes" id="UP001232148"/>
    </source>
</evidence>
<feature type="non-terminal residue" evidence="2">
    <location>
        <position position="61"/>
    </location>
</feature>
<dbReference type="AlphaFoldDB" id="A0AAD9H3V4"/>
<keyword evidence="3" id="KW-1185">Reference proteome</keyword>